<accession>A0AAV4UK83</accession>
<dbReference type="AlphaFoldDB" id="A0AAV4UK83"/>
<evidence type="ECO:0000313" key="2">
    <source>
        <dbReference type="EMBL" id="GIY58271.1"/>
    </source>
</evidence>
<gene>
    <name evidence="2" type="ORF">CDAR_294551</name>
</gene>
<proteinExistence type="predicted"/>
<comment type="caution">
    <text evidence="2">The sequence shown here is derived from an EMBL/GenBank/DDBJ whole genome shotgun (WGS) entry which is preliminary data.</text>
</comment>
<feature type="region of interest" description="Disordered" evidence="1">
    <location>
        <begin position="74"/>
        <end position="95"/>
    </location>
</feature>
<evidence type="ECO:0000313" key="3">
    <source>
        <dbReference type="Proteomes" id="UP001054837"/>
    </source>
</evidence>
<protein>
    <submittedName>
        <fullName evidence="2">Uncharacterized protein</fullName>
    </submittedName>
</protein>
<evidence type="ECO:0000256" key="1">
    <source>
        <dbReference type="SAM" id="MobiDB-lite"/>
    </source>
</evidence>
<reference evidence="2 3" key="1">
    <citation type="submission" date="2021-06" db="EMBL/GenBank/DDBJ databases">
        <title>Caerostris darwini draft genome.</title>
        <authorList>
            <person name="Kono N."/>
            <person name="Arakawa K."/>
        </authorList>
    </citation>
    <scope>NUCLEOTIDE SEQUENCE [LARGE SCALE GENOMIC DNA]</scope>
</reference>
<keyword evidence="3" id="KW-1185">Reference proteome</keyword>
<organism evidence="2 3">
    <name type="scientific">Caerostris darwini</name>
    <dbReference type="NCBI Taxonomy" id="1538125"/>
    <lineage>
        <taxon>Eukaryota</taxon>
        <taxon>Metazoa</taxon>
        <taxon>Ecdysozoa</taxon>
        <taxon>Arthropoda</taxon>
        <taxon>Chelicerata</taxon>
        <taxon>Arachnida</taxon>
        <taxon>Araneae</taxon>
        <taxon>Araneomorphae</taxon>
        <taxon>Entelegynae</taxon>
        <taxon>Araneoidea</taxon>
        <taxon>Araneidae</taxon>
        <taxon>Caerostris</taxon>
    </lineage>
</organism>
<sequence length="119" mass="13205">MDPHFLGSWVPVVSVPFVFRTAEVSSQQADWVFLRDAGDASTHHLTVLSQGAVLWADLYEIFHTDTFIIGTQPATQPEGAVRRKEKKVTSQPVPSRARGGGFNFLKIVGKRKSRKLSIV</sequence>
<name>A0AAV4UK83_9ARAC</name>
<dbReference type="Proteomes" id="UP001054837">
    <property type="component" value="Unassembled WGS sequence"/>
</dbReference>
<dbReference type="EMBL" id="BPLQ01011490">
    <property type="protein sequence ID" value="GIY58271.1"/>
    <property type="molecule type" value="Genomic_DNA"/>
</dbReference>